<dbReference type="EMBL" id="LWAF01000012">
    <property type="protein sequence ID" value="ODN30039.1"/>
    <property type="molecule type" value="Genomic_DNA"/>
</dbReference>
<dbReference type="Pfam" id="PF07136">
    <property type="entry name" value="DUF1385"/>
    <property type="match status" value="1"/>
</dbReference>
<dbReference type="RefSeq" id="WP_069293580.1">
    <property type="nucleotide sequence ID" value="NZ_CP140110.1"/>
</dbReference>
<keyword evidence="1" id="KW-1133">Transmembrane helix</keyword>
<keyword evidence="1" id="KW-0472">Membrane</keyword>
<protein>
    <submittedName>
        <fullName evidence="2">Metal-dependent enzyme</fullName>
    </submittedName>
</protein>
<dbReference type="Proteomes" id="UP000094570">
    <property type="component" value="Unassembled WGS sequence"/>
</dbReference>
<feature type="transmembrane region" description="Helical" evidence="1">
    <location>
        <begin position="185"/>
        <end position="206"/>
    </location>
</feature>
<keyword evidence="3" id="KW-1185">Reference proteome</keyword>
<sequence>MKVGGQAVIEGVLMMGKKVVVAVRRPDGGIETRELGTVQVRKLARVPFVRGVFSLFYSLSFGIKALDLSAKLSSEEEMKKGETFLSLLISIALGIGLFIVLPAYLTRWLGFRSNEFVFSLVDGFIRLAIFLLYVWIISLFKDVKRVFQYHGAEHKVVHTFEHGEELSVENARKYSTIHPRCGTNFVMIFLIVAILVHSLFGIFGPLNMFQRVFLRILVLPVVAGLSYELLKFFDKYPKMLFLAAPGLLLQRLTTAEPDDSQLEVAIVALRHALELGEQMSSSQIQENSSEVSAEASVEFLG</sequence>
<dbReference type="OrthoDB" id="9784805at2"/>
<dbReference type="STRING" id="1008305.A4H02_07620"/>
<dbReference type="AlphaFoldDB" id="A0A1E3G1A9"/>
<name>A0A1E3G1A9_9BACT</name>
<feature type="transmembrane region" description="Helical" evidence="1">
    <location>
        <begin position="212"/>
        <end position="230"/>
    </location>
</feature>
<keyword evidence="1" id="KW-0812">Transmembrane</keyword>
<proteinExistence type="predicted"/>
<dbReference type="PANTHER" id="PTHR42867:SF1">
    <property type="entry name" value="MEMBRANE PROTEIN-RELATED"/>
    <property type="match status" value="1"/>
</dbReference>
<feature type="transmembrane region" description="Helical" evidence="1">
    <location>
        <begin position="84"/>
        <end position="104"/>
    </location>
</feature>
<evidence type="ECO:0000313" key="2">
    <source>
        <dbReference type="EMBL" id="ODN30039.1"/>
    </source>
</evidence>
<organism evidence="2 3">
    <name type="scientific">Fervidobacterium thailandense</name>
    <dbReference type="NCBI Taxonomy" id="1008305"/>
    <lineage>
        <taxon>Bacteria</taxon>
        <taxon>Thermotogati</taxon>
        <taxon>Thermotogota</taxon>
        <taxon>Thermotogae</taxon>
        <taxon>Thermotogales</taxon>
        <taxon>Fervidobacteriaceae</taxon>
        <taxon>Fervidobacterium</taxon>
    </lineage>
</organism>
<evidence type="ECO:0000256" key="1">
    <source>
        <dbReference type="SAM" id="Phobius"/>
    </source>
</evidence>
<dbReference type="InterPro" id="IPR010787">
    <property type="entry name" value="DUF1385"/>
</dbReference>
<dbReference type="PANTHER" id="PTHR42867">
    <property type="entry name" value="MEMBRANE PROTEIN-RELATED"/>
    <property type="match status" value="1"/>
</dbReference>
<feature type="transmembrane region" description="Helical" evidence="1">
    <location>
        <begin position="116"/>
        <end position="140"/>
    </location>
</feature>
<comment type="caution">
    <text evidence="2">The sequence shown here is derived from an EMBL/GenBank/DDBJ whole genome shotgun (WGS) entry which is preliminary data.</text>
</comment>
<gene>
    <name evidence="2" type="ORF">A4H02_07620</name>
</gene>
<accession>A0A1E3G1A9</accession>
<reference evidence="3" key="1">
    <citation type="submission" date="2016-04" db="EMBL/GenBank/DDBJ databases">
        <title>The genome sequence project of a novel Fervidobacterium isolate from a hot spring in Thailand.</title>
        <authorList>
            <person name="Gonzalez J.M."/>
            <person name="Cuecas A."/>
            <person name="Kanoksilapatham W."/>
        </authorList>
    </citation>
    <scope>NUCLEOTIDE SEQUENCE [LARGE SCALE GENOMIC DNA]</scope>
    <source>
        <strain evidence="3">FC2004</strain>
    </source>
</reference>
<evidence type="ECO:0000313" key="3">
    <source>
        <dbReference type="Proteomes" id="UP000094570"/>
    </source>
</evidence>